<reference evidence="1 2" key="1">
    <citation type="submission" date="2019-10" db="EMBL/GenBank/DDBJ databases">
        <title>Extracellular Electron Transfer in a Candidatus Methanoperedens spp. Enrichment Culture.</title>
        <authorList>
            <person name="Berger S."/>
            <person name="Rangel Shaw D."/>
            <person name="Berben T."/>
            <person name="In 'T Zandt M."/>
            <person name="Frank J."/>
            <person name="Reimann J."/>
            <person name="Jetten M.S.M."/>
            <person name="Welte C.U."/>
        </authorList>
    </citation>
    <scope>NUCLEOTIDE SEQUENCE [LARGE SCALE GENOMIC DNA]</scope>
    <source>
        <strain evidence="1">SB12</strain>
    </source>
</reference>
<dbReference type="AlphaFoldDB" id="A0A833LX60"/>
<evidence type="ECO:0000313" key="1">
    <source>
        <dbReference type="EMBL" id="KAB2932211.1"/>
    </source>
</evidence>
<gene>
    <name evidence="1" type="ORF">F9K24_11445</name>
</gene>
<protein>
    <submittedName>
        <fullName evidence="1">Uncharacterized protein</fullName>
    </submittedName>
</protein>
<comment type="caution">
    <text evidence="1">The sequence shown here is derived from an EMBL/GenBank/DDBJ whole genome shotgun (WGS) entry which is preliminary data.</text>
</comment>
<name>A0A833LX60_9LEPT</name>
<dbReference type="EMBL" id="WBUI01000010">
    <property type="protein sequence ID" value="KAB2932211.1"/>
    <property type="molecule type" value="Genomic_DNA"/>
</dbReference>
<dbReference type="Proteomes" id="UP000460298">
    <property type="component" value="Unassembled WGS sequence"/>
</dbReference>
<evidence type="ECO:0000313" key="2">
    <source>
        <dbReference type="Proteomes" id="UP000460298"/>
    </source>
</evidence>
<proteinExistence type="predicted"/>
<sequence length="317" mass="34827">MQAKIFHATGKRVAYNRLLKHMIVTTTIVDRFEKGENLADILNGMLDAGSLNADQVPAILNIILVSRAALPYRSMNLPETVASFSSLSEQFSKWNALDLVAAYYHPTFGIQLVNPARPEHWQRVHELKRDELVVVYARAKNGGNDVARKGLDAFFSVLSGKSVGEDAAFVMVEAPKPAPVAPATPAAPVSQAPAAPAASAAPAAPSRASQMTPKYSVQVSNELFHNGNVEAWKNIIEAYHAKYPNCRVIVYHEGELIQDLNSLFKWGKVKHGGVIMFQVAGSDIKGVSRLQRYLYEGASPRFEAFLKKDINKILNLF</sequence>
<accession>A0A833LX60</accession>
<organism evidence="1 2">
    <name type="scientific">Leptonema illini</name>
    <dbReference type="NCBI Taxonomy" id="183"/>
    <lineage>
        <taxon>Bacteria</taxon>
        <taxon>Pseudomonadati</taxon>
        <taxon>Spirochaetota</taxon>
        <taxon>Spirochaetia</taxon>
        <taxon>Leptospirales</taxon>
        <taxon>Leptospiraceae</taxon>
        <taxon>Leptonema</taxon>
    </lineage>
</organism>